<name>C1D0X7_DEIDV</name>
<evidence type="ECO:0000256" key="1">
    <source>
        <dbReference type="SAM" id="MobiDB-lite"/>
    </source>
</evidence>
<evidence type="ECO:0000313" key="3">
    <source>
        <dbReference type="Proteomes" id="UP000002208"/>
    </source>
</evidence>
<proteinExistence type="predicted"/>
<accession>C1D0X7</accession>
<feature type="region of interest" description="Disordered" evidence="1">
    <location>
        <begin position="506"/>
        <end position="531"/>
    </location>
</feature>
<dbReference type="AlphaFoldDB" id="C1D0X7"/>
<dbReference type="EMBL" id="CP001114">
    <property type="protein sequence ID" value="ACO45501.1"/>
    <property type="molecule type" value="Genomic_DNA"/>
</dbReference>
<protein>
    <submittedName>
        <fullName evidence="2">Uncharacterized protein</fullName>
    </submittedName>
</protein>
<dbReference type="RefSeq" id="WP_012692624.1">
    <property type="nucleotide sequence ID" value="NC_012526.1"/>
</dbReference>
<organism evidence="2 3">
    <name type="scientific">Deinococcus deserti (strain DSM 17065 / CIP 109153 / LMG 22923 / VCD115)</name>
    <dbReference type="NCBI Taxonomy" id="546414"/>
    <lineage>
        <taxon>Bacteria</taxon>
        <taxon>Thermotogati</taxon>
        <taxon>Deinococcota</taxon>
        <taxon>Deinococci</taxon>
        <taxon>Deinococcales</taxon>
        <taxon>Deinococcaceae</taxon>
        <taxon>Deinococcus</taxon>
    </lineage>
</organism>
<dbReference type="OrthoDB" id="53550at2"/>
<keyword evidence="3" id="KW-1185">Reference proteome</keyword>
<dbReference type="Proteomes" id="UP000002208">
    <property type="component" value="Chromosome"/>
</dbReference>
<gene>
    <name evidence="2" type="ordered locus">Deide_06511</name>
</gene>
<sequence length="726" mass="79999">MRNAAGSDGAPRPAPDVLIREVEVIFLERLGRDPAASAWLSVQCREMDVLTALKRRLPRVPLNVEDVLTAAQGSPAITCRLAPAEVVDGQLSRHVLHCNPRKLPGVTSFAVQDDFARLAREFNAAGHQPAPGLSTNEVLLRAVQEVGKRSANSGRLTRFEGTLTVRNAGYGSDDAIQVLRVLCPSWLSATVEGRRITLQANPAFNGCYQGPVTVETNAGAATAFVTSRHWSCPPFTEDPVSWRTLSTRHAHLDEEITAQLVEEHLLAAGYRALAGGFFAKASQAAPSRDVTTDASSKSETPSDPGVATCTWIITALHLEEARLPAEGHAQLVRLYSPDGMDRYDVPFDGEALHGEALADLFLMWEVKAGRELHLTPYRGHYQFEVRRPGTWLHMQAVEYRVVSTLQALHRTPLFWDQVEDWLATTPVTMLIQGSEVGLLRDLLQRFPERLDLRTTTQPVGEDRIYFVMGDGSVKTRNLPEGQSLTGGQWPEELWEQCAPDAHSHKAVSQLPPTTQPTDGLMTRPARGDLTPPRATVGALDPYDMWSSAVAHPLQNPDKVLQSIKAILQVEGPMVGHQLYARYSQAAQAIKDRPALSPMQLKKVLNPLLYTAAQRGELMAEDEFGTGGQIGLVYRLPGQPTRPRLKGDRSLDRIPNSELRAVVASLPRNPKTPGQAKSSELEQAVWVLEQFGFGRFIEGGLERVRPLLRERFSASLPAEKSKRRRIS</sequence>
<dbReference type="PaxDb" id="546414-Deide_06511"/>
<evidence type="ECO:0000313" key="2">
    <source>
        <dbReference type="EMBL" id="ACO45501.1"/>
    </source>
</evidence>
<dbReference type="KEGG" id="ddr:Deide_06511"/>
<dbReference type="HOGENOM" id="CLU_381177_0_0_0"/>
<reference evidence="2 3" key="1">
    <citation type="journal article" date="2009" name="PLoS Genet.">
        <title>Alliance of proteomics and genomics to unravel the specificities of Sahara bacterium Deinococcus deserti.</title>
        <authorList>
            <person name="de Groot A."/>
            <person name="Dulermo R."/>
            <person name="Ortet P."/>
            <person name="Blanchard L."/>
            <person name="Guerin P."/>
            <person name="Fernandez B."/>
            <person name="Vacherie B."/>
            <person name="Dossat C."/>
            <person name="Jolivet E."/>
            <person name="Siguier P."/>
            <person name="Chandler M."/>
            <person name="Barakat M."/>
            <person name="Dedieu A."/>
            <person name="Barbe V."/>
            <person name="Heulin T."/>
            <person name="Sommer S."/>
            <person name="Achouak W."/>
            <person name="Armengaud J."/>
        </authorList>
    </citation>
    <scope>NUCLEOTIDE SEQUENCE [LARGE SCALE GENOMIC DNA]</scope>
    <source>
        <strain evidence="3">DSM 17065 / CIP 109153 / LMG 22923 / VCD115</strain>
    </source>
</reference>